<protein>
    <submittedName>
        <fullName evidence="2">Uncharacterized protein</fullName>
    </submittedName>
</protein>
<dbReference type="EMBL" id="LNIX01000017">
    <property type="protein sequence ID" value="OXA45494.1"/>
    <property type="molecule type" value="Genomic_DNA"/>
</dbReference>
<sequence length="268" mass="29886">MAKANGYIGEVLPSMPPRPVIVANLENLSDPDLHHELKIVQKVLMNPKAIATLGDEGAKLRKHVSDLEAEVKRRSAQATTSKSTSPTTTESNTVDDKIDAMIKRSHDLGREKFVPARAGPHKFSITNSKVQDDNPILPGDKSLELREHLTSKAKFKYDEALVGPKPRSSPIKPMSLTESMAQCKIEGSREVARQKKLEESQEKKTVGERSGHEKVNSVPFYSRYAVLPKKDVEEDLDSDDSVDIDDSLSEEDEEDDDKEAENDTKERR</sequence>
<reference evidence="2 3" key="1">
    <citation type="submission" date="2015-12" db="EMBL/GenBank/DDBJ databases">
        <title>The genome of Folsomia candida.</title>
        <authorList>
            <person name="Faddeeva A."/>
            <person name="Derks M.F."/>
            <person name="Anvar Y."/>
            <person name="Smit S."/>
            <person name="Van Straalen N."/>
            <person name="Roelofs D."/>
        </authorList>
    </citation>
    <scope>NUCLEOTIDE SEQUENCE [LARGE SCALE GENOMIC DNA]</scope>
    <source>
        <strain evidence="2 3">VU population</strain>
        <tissue evidence="2">Whole body</tissue>
    </source>
</reference>
<organism evidence="2 3">
    <name type="scientific">Folsomia candida</name>
    <name type="common">Springtail</name>
    <dbReference type="NCBI Taxonomy" id="158441"/>
    <lineage>
        <taxon>Eukaryota</taxon>
        <taxon>Metazoa</taxon>
        <taxon>Ecdysozoa</taxon>
        <taxon>Arthropoda</taxon>
        <taxon>Hexapoda</taxon>
        <taxon>Collembola</taxon>
        <taxon>Entomobryomorpha</taxon>
        <taxon>Isotomoidea</taxon>
        <taxon>Isotomidae</taxon>
        <taxon>Proisotominae</taxon>
        <taxon>Folsomia</taxon>
    </lineage>
</organism>
<proteinExistence type="predicted"/>
<feature type="compositionally biased region" description="Acidic residues" evidence="1">
    <location>
        <begin position="233"/>
        <end position="260"/>
    </location>
</feature>
<feature type="compositionally biased region" description="Basic and acidic residues" evidence="1">
    <location>
        <begin position="186"/>
        <end position="215"/>
    </location>
</feature>
<dbReference type="AlphaFoldDB" id="A0A226DKY3"/>
<gene>
    <name evidence="2" type="ORF">Fcan01_19593</name>
</gene>
<feature type="compositionally biased region" description="Low complexity" evidence="1">
    <location>
        <begin position="79"/>
        <end position="92"/>
    </location>
</feature>
<evidence type="ECO:0000256" key="1">
    <source>
        <dbReference type="SAM" id="MobiDB-lite"/>
    </source>
</evidence>
<evidence type="ECO:0000313" key="2">
    <source>
        <dbReference type="EMBL" id="OXA45494.1"/>
    </source>
</evidence>
<keyword evidence="3" id="KW-1185">Reference proteome</keyword>
<dbReference type="Proteomes" id="UP000198287">
    <property type="component" value="Unassembled WGS sequence"/>
</dbReference>
<evidence type="ECO:0000313" key="3">
    <source>
        <dbReference type="Proteomes" id="UP000198287"/>
    </source>
</evidence>
<feature type="region of interest" description="Disordered" evidence="1">
    <location>
        <begin position="161"/>
        <end position="268"/>
    </location>
</feature>
<accession>A0A226DKY3</accession>
<comment type="caution">
    <text evidence="2">The sequence shown here is derived from an EMBL/GenBank/DDBJ whole genome shotgun (WGS) entry which is preliminary data.</text>
</comment>
<name>A0A226DKY3_FOLCA</name>
<feature type="region of interest" description="Disordered" evidence="1">
    <location>
        <begin position="70"/>
        <end position="97"/>
    </location>
</feature>